<reference evidence="3" key="1">
    <citation type="submission" date="2020-10" db="EMBL/GenBank/DDBJ databases">
        <title>Taxonomic study of unclassified bacteria belonging to the class Ktedonobacteria.</title>
        <authorList>
            <person name="Yabe S."/>
            <person name="Wang C.M."/>
            <person name="Zheng Y."/>
            <person name="Sakai Y."/>
            <person name="Cavaletti L."/>
            <person name="Monciardini P."/>
            <person name="Donadio S."/>
        </authorList>
    </citation>
    <scope>NUCLEOTIDE SEQUENCE</scope>
    <source>
        <strain evidence="3">ID150040</strain>
    </source>
</reference>
<dbReference type="RefSeq" id="WP_220208087.1">
    <property type="nucleotide sequence ID" value="NZ_BNJK01000001.1"/>
</dbReference>
<evidence type="ECO:0000259" key="1">
    <source>
        <dbReference type="Pfam" id="PF01548"/>
    </source>
</evidence>
<dbReference type="AlphaFoldDB" id="A0A8J3IS76"/>
<dbReference type="Pfam" id="PF02371">
    <property type="entry name" value="Transposase_20"/>
    <property type="match status" value="1"/>
</dbReference>
<dbReference type="PANTHER" id="PTHR33055:SF3">
    <property type="entry name" value="PUTATIVE TRANSPOSASE FOR IS117-RELATED"/>
    <property type="match status" value="1"/>
</dbReference>
<protein>
    <submittedName>
        <fullName evidence="3">IS110 family transposase</fullName>
    </submittedName>
</protein>
<dbReference type="PANTHER" id="PTHR33055">
    <property type="entry name" value="TRANSPOSASE FOR INSERTION SEQUENCE ELEMENT IS1111A"/>
    <property type="match status" value="1"/>
</dbReference>
<dbReference type="NCBIfam" id="NF033542">
    <property type="entry name" value="transpos_IS110"/>
    <property type="match status" value="1"/>
</dbReference>
<feature type="domain" description="Transposase IS116/IS110/IS902 C-terminal" evidence="2">
    <location>
        <begin position="299"/>
        <end position="381"/>
    </location>
</feature>
<dbReference type="InterPro" id="IPR047650">
    <property type="entry name" value="Transpos_IS110"/>
</dbReference>
<evidence type="ECO:0000313" key="4">
    <source>
        <dbReference type="Proteomes" id="UP000597444"/>
    </source>
</evidence>
<evidence type="ECO:0000259" key="2">
    <source>
        <dbReference type="Pfam" id="PF02371"/>
    </source>
</evidence>
<feature type="domain" description="Transposase IS110-like N-terminal" evidence="1">
    <location>
        <begin position="24"/>
        <end position="192"/>
    </location>
</feature>
<accession>A0A8J3IS76</accession>
<gene>
    <name evidence="3" type="ORF">KSF_075980</name>
</gene>
<dbReference type="InterPro" id="IPR003346">
    <property type="entry name" value="Transposase_20"/>
</dbReference>
<proteinExistence type="predicted"/>
<evidence type="ECO:0000313" key="3">
    <source>
        <dbReference type="EMBL" id="GHO97550.1"/>
    </source>
</evidence>
<organism evidence="3 4">
    <name type="scientific">Reticulibacter mediterranei</name>
    <dbReference type="NCBI Taxonomy" id="2778369"/>
    <lineage>
        <taxon>Bacteria</taxon>
        <taxon>Bacillati</taxon>
        <taxon>Chloroflexota</taxon>
        <taxon>Ktedonobacteria</taxon>
        <taxon>Ktedonobacterales</taxon>
        <taxon>Reticulibacteraceae</taxon>
        <taxon>Reticulibacter</taxon>
    </lineage>
</organism>
<sequence length="413" mass="47675">MAGTKKARPDLALIPMLPHETLYIGVDVGKFRHVAGFLSRTLLQRHERFEGCPAFAFEQSREGFRALVDRIREYVPLEQATVLIEHTGHYHKNLEQYLLELDITVYRIHVQERPKGMTKTDKRDALNLANRLYTQLELGAQVEEKLQLVRRTVPPTQAAMQLRGFMQHRDALSHQRTQLRNKLTAICDELFPEFTQIFHDPNLAVALAFREKFPTPHDIATASLSALRETRVQYFPSETNLLRLQQLSRETIGITNVDRLRGMKVEQELLIKELRLVQEHLERLDAEIADIVKTCREGQILLSMPPIGPVQAATIIATIGHINNFEKAAELKSYFGWAPRREQTGVSFDRTKLAQGGVRSVKQMLYLMAVRATTLDCEWARIYRRLLPRMATYDDRIKEYRGPSRLRTIEKKS</sequence>
<dbReference type="Proteomes" id="UP000597444">
    <property type="component" value="Unassembled WGS sequence"/>
</dbReference>
<comment type="caution">
    <text evidence="3">The sequence shown here is derived from an EMBL/GenBank/DDBJ whole genome shotgun (WGS) entry which is preliminary data.</text>
</comment>
<name>A0A8J3IS76_9CHLR</name>
<dbReference type="GO" id="GO:0004803">
    <property type="term" value="F:transposase activity"/>
    <property type="evidence" value="ECO:0007669"/>
    <property type="project" value="InterPro"/>
</dbReference>
<keyword evidence="4" id="KW-1185">Reference proteome</keyword>
<dbReference type="Pfam" id="PF01548">
    <property type="entry name" value="DEDD_Tnp_IS110"/>
    <property type="match status" value="1"/>
</dbReference>
<dbReference type="EMBL" id="BNJK01000001">
    <property type="protein sequence ID" value="GHO97550.1"/>
    <property type="molecule type" value="Genomic_DNA"/>
</dbReference>
<dbReference type="GO" id="GO:0003677">
    <property type="term" value="F:DNA binding"/>
    <property type="evidence" value="ECO:0007669"/>
    <property type="project" value="InterPro"/>
</dbReference>
<dbReference type="GO" id="GO:0006313">
    <property type="term" value="P:DNA transposition"/>
    <property type="evidence" value="ECO:0007669"/>
    <property type="project" value="InterPro"/>
</dbReference>
<dbReference type="InterPro" id="IPR002525">
    <property type="entry name" value="Transp_IS110-like_N"/>
</dbReference>